<dbReference type="Pfam" id="PF07715">
    <property type="entry name" value="Plug"/>
    <property type="match status" value="1"/>
</dbReference>
<evidence type="ECO:0000256" key="3">
    <source>
        <dbReference type="ARBA" id="ARBA00022452"/>
    </source>
</evidence>
<feature type="domain" description="TonB-dependent receptor-like beta-barrel" evidence="10">
    <location>
        <begin position="246"/>
        <end position="624"/>
    </location>
</feature>
<dbReference type="InterPro" id="IPR039426">
    <property type="entry name" value="TonB-dep_rcpt-like"/>
</dbReference>
<dbReference type="AlphaFoldDB" id="A0A975GC50"/>
<evidence type="ECO:0000256" key="6">
    <source>
        <dbReference type="ARBA" id="ARBA00023136"/>
    </source>
</evidence>
<dbReference type="EMBL" id="CP046072">
    <property type="protein sequence ID" value="QSZ40899.1"/>
    <property type="molecule type" value="Genomic_DNA"/>
</dbReference>
<evidence type="ECO:0000259" key="11">
    <source>
        <dbReference type="Pfam" id="PF07715"/>
    </source>
</evidence>
<dbReference type="PANTHER" id="PTHR30069:SF49">
    <property type="entry name" value="OUTER MEMBRANE PROTEIN C"/>
    <property type="match status" value="1"/>
</dbReference>
<evidence type="ECO:0000313" key="13">
    <source>
        <dbReference type="Proteomes" id="UP000671852"/>
    </source>
</evidence>
<keyword evidence="4 8" id="KW-0812">Transmembrane</keyword>
<keyword evidence="5 9" id="KW-0798">TonB box</keyword>
<proteinExistence type="inferred from homology"/>
<reference evidence="12" key="2">
    <citation type="submission" date="2021-04" db="EMBL/GenBank/DDBJ databases">
        <title>Isolation and characterization of a novel species of the genus Sulfurimonas.</title>
        <authorList>
            <person name="Fukui M."/>
        </authorList>
    </citation>
    <scope>NUCLEOTIDE SEQUENCE</scope>
    <source>
        <strain evidence="12">H1576</strain>
    </source>
</reference>
<feature type="domain" description="TonB-dependent receptor plug" evidence="11">
    <location>
        <begin position="38"/>
        <end position="127"/>
    </location>
</feature>
<dbReference type="InterPro" id="IPR037066">
    <property type="entry name" value="Plug_dom_sf"/>
</dbReference>
<keyword evidence="6 8" id="KW-0472">Membrane</keyword>
<evidence type="ECO:0000256" key="2">
    <source>
        <dbReference type="ARBA" id="ARBA00022448"/>
    </source>
</evidence>
<evidence type="ECO:0000256" key="9">
    <source>
        <dbReference type="RuleBase" id="RU003357"/>
    </source>
</evidence>
<protein>
    <submittedName>
        <fullName evidence="12">TonB-dependent receptor</fullName>
    </submittedName>
</protein>
<organism evidence="12 13">
    <name type="scientific">Sulfurimonas aquatica</name>
    <dbReference type="NCBI Taxonomy" id="2672570"/>
    <lineage>
        <taxon>Bacteria</taxon>
        <taxon>Pseudomonadati</taxon>
        <taxon>Campylobacterota</taxon>
        <taxon>Epsilonproteobacteria</taxon>
        <taxon>Campylobacterales</taxon>
        <taxon>Sulfurimonadaceae</taxon>
        <taxon>Sulfurimonas</taxon>
    </lineage>
</organism>
<sequence>MKKIIPLSLVALASLYATDVEVSPIGVESTLIMEVAQKAQTSADVAEALKDGVPSIDMSRRSGIANDILIRGQKRDNISIEVDGTKVYGACPNRMDPPVSHILANQITEVEVTEGPYDVTNFGTLSGGVKIKTKKPTAEEKASINVGFGSWGYKKFGATASGGNDIVRVLVTASTESANQYRDGDGNSIAEQMDNYAATNPAALNGIKLQAPYHDMEAYSKKSIMAKAFVTTAKNQELRLSVTANRSNNILYGNSKMDALYDDSNIYSVEYNVDALNDTYKNLNLQYYYSDVDHPMSIKYRMAATVMGTITSHLKTSMQGLKFKNTLDIASHEVLVGLDTSKRTWNGNYYKNDNRLPDTATTSSTSIDNAETTNMALFAKINKSYGDLDITLGARYDITRITNDSYQSNDYSAINANLLSTYNINNENKLFLGFGQSSRVPDARELYFVGSKANLTGTPTLEQTTNQEVDLGYEANADSFKFKAKAFYSMLSDYIYIKKNVPVNAFQNIDATIYGAELSASYYATDDITVDLGASYKKGEKSEALAGQSDTDLADMAPLRGNIALNYEYANNSIATIEVQASDKWSDIDSDNGEQELEAWSILNAKIKHAVNKDFDITLGVNNILDETYAQSNTYADLTLITDGTPSDIMLMNEPGRYVYTNLDFKF</sequence>
<keyword evidence="7 8" id="KW-0998">Cell outer membrane</keyword>
<comment type="subcellular location">
    <subcellularLocation>
        <location evidence="1 8">Cell outer membrane</location>
        <topology evidence="1 8">Multi-pass membrane protein</topology>
    </subcellularLocation>
</comment>
<keyword evidence="3 8" id="KW-1134">Transmembrane beta strand</keyword>
<name>A0A975GC50_9BACT</name>
<dbReference type="PROSITE" id="PS52016">
    <property type="entry name" value="TONB_DEPENDENT_REC_3"/>
    <property type="match status" value="1"/>
</dbReference>
<evidence type="ECO:0000256" key="1">
    <source>
        <dbReference type="ARBA" id="ARBA00004571"/>
    </source>
</evidence>
<dbReference type="InterPro" id="IPR000531">
    <property type="entry name" value="Beta-barrel_TonB"/>
</dbReference>
<dbReference type="KEGG" id="saqt:GJV85_01810"/>
<accession>A0A975GC50</accession>
<comment type="similarity">
    <text evidence="8 9">Belongs to the TonB-dependent receptor family.</text>
</comment>
<dbReference type="SUPFAM" id="SSF56935">
    <property type="entry name" value="Porins"/>
    <property type="match status" value="1"/>
</dbReference>
<dbReference type="Pfam" id="PF00593">
    <property type="entry name" value="TonB_dep_Rec_b-barrel"/>
    <property type="match status" value="1"/>
</dbReference>
<dbReference type="InterPro" id="IPR012910">
    <property type="entry name" value="Plug_dom"/>
</dbReference>
<evidence type="ECO:0000256" key="8">
    <source>
        <dbReference type="PROSITE-ProRule" id="PRU01360"/>
    </source>
</evidence>
<dbReference type="Proteomes" id="UP000671852">
    <property type="component" value="Chromosome"/>
</dbReference>
<keyword evidence="2 8" id="KW-0813">Transport</keyword>
<keyword evidence="12" id="KW-0675">Receptor</keyword>
<evidence type="ECO:0000313" key="12">
    <source>
        <dbReference type="EMBL" id="QSZ40899.1"/>
    </source>
</evidence>
<evidence type="ECO:0000256" key="5">
    <source>
        <dbReference type="ARBA" id="ARBA00023077"/>
    </source>
</evidence>
<gene>
    <name evidence="12" type="ORF">GJV85_01810</name>
</gene>
<keyword evidence="13" id="KW-1185">Reference proteome</keyword>
<dbReference type="Gene3D" id="2.170.130.10">
    <property type="entry name" value="TonB-dependent receptor, plug domain"/>
    <property type="match status" value="1"/>
</dbReference>
<dbReference type="RefSeq" id="WP_207562174.1">
    <property type="nucleotide sequence ID" value="NZ_CP046072.1"/>
</dbReference>
<dbReference type="GO" id="GO:0044718">
    <property type="term" value="P:siderophore transmembrane transport"/>
    <property type="evidence" value="ECO:0007669"/>
    <property type="project" value="TreeGrafter"/>
</dbReference>
<evidence type="ECO:0000256" key="4">
    <source>
        <dbReference type="ARBA" id="ARBA00022692"/>
    </source>
</evidence>
<dbReference type="Gene3D" id="2.40.170.20">
    <property type="entry name" value="TonB-dependent receptor, beta-barrel domain"/>
    <property type="match status" value="1"/>
</dbReference>
<reference evidence="12" key="1">
    <citation type="submission" date="2019-11" db="EMBL/GenBank/DDBJ databases">
        <authorList>
            <person name="Kojima H."/>
        </authorList>
    </citation>
    <scope>NUCLEOTIDE SEQUENCE</scope>
    <source>
        <strain evidence="12">H1576</strain>
    </source>
</reference>
<dbReference type="InterPro" id="IPR036942">
    <property type="entry name" value="Beta-barrel_TonB_sf"/>
</dbReference>
<evidence type="ECO:0000259" key="10">
    <source>
        <dbReference type="Pfam" id="PF00593"/>
    </source>
</evidence>
<dbReference type="GO" id="GO:0009279">
    <property type="term" value="C:cell outer membrane"/>
    <property type="evidence" value="ECO:0007669"/>
    <property type="project" value="UniProtKB-SubCell"/>
</dbReference>
<dbReference type="PANTHER" id="PTHR30069">
    <property type="entry name" value="TONB-DEPENDENT OUTER MEMBRANE RECEPTOR"/>
    <property type="match status" value="1"/>
</dbReference>
<dbReference type="GO" id="GO:0015344">
    <property type="term" value="F:siderophore uptake transmembrane transporter activity"/>
    <property type="evidence" value="ECO:0007669"/>
    <property type="project" value="TreeGrafter"/>
</dbReference>
<evidence type="ECO:0000256" key="7">
    <source>
        <dbReference type="ARBA" id="ARBA00023237"/>
    </source>
</evidence>